<dbReference type="Gene3D" id="3.40.50.10150">
    <property type="entry name" value="B12-dependent dehydatase associated subunit"/>
    <property type="match status" value="1"/>
</dbReference>
<dbReference type="InterPro" id="IPR003208">
    <property type="entry name" value="Dehydtase/Dehydtase_re"/>
</dbReference>
<dbReference type="STRING" id="861298.SAMN04488136_110143"/>
<sequence length="117" mass="12609">MSQLQESPAIYVRLSEPTSTKLTPLLWGMEEEGIPYKTLEFEHGSSLVEQAYQAAALSPLAVGIASDGKYVAVHSRNLAVETPLFRLALDAPNTAQALRVLGCNAARLVKGLAFKPL</sequence>
<dbReference type="SUPFAM" id="SSF52968">
    <property type="entry name" value="B12-dependent dehydatase associated subunit"/>
    <property type="match status" value="1"/>
</dbReference>
<gene>
    <name evidence="1" type="ORF">SAMN04488136_110143</name>
</gene>
<reference evidence="1 2" key="1">
    <citation type="submission" date="2016-10" db="EMBL/GenBank/DDBJ databases">
        <authorList>
            <person name="de Groot N.N."/>
        </authorList>
    </citation>
    <scope>NUCLEOTIDE SEQUENCE [LARGE SCALE GENOMIC DNA]</scope>
    <source>
        <strain evidence="1 2">CGMCC 1.10228</strain>
    </source>
</reference>
<dbReference type="Proteomes" id="UP000198854">
    <property type="component" value="Unassembled WGS sequence"/>
</dbReference>
<dbReference type="InterPro" id="IPR010254">
    <property type="entry name" value="B12-dep_deHydtase_bsu"/>
</dbReference>
<keyword evidence="2" id="KW-1185">Reference proteome</keyword>
<dbReference type="AlphaFoldDB" id="A0A1G8AI56"/>
<dbReference type="RefSeq" id="WP_093273249.1">
    <property type="nucleotide sequence ID" value="NZ_FNDD01000010.1"/>
</dbReference>
<name>A0A1G8AI56_9VIBR</name>
<dbReference type="Pfam" id="PF02288">
    <property type="entry name" value="Dehydratase_MU"/>
    <property type="match status" value="1"/>
</dbReference>
<evidence type="ECO:0000313" key="2">
    <source>
        <dbReference type="Proteomes" id="UP000198854"/>
    </source>
</evidence>
<dbReference type="EMBL" id="FNDD01000010">
    <property type="protein sequence ID" value="SDH20652.1"/>
    <property type="molecule type" value="Genomic_DNA"/>
</dbReference>
<proteinExistence type="predicted"/>
<organism evidence="1 2">
    <name type="scientific">Vibrio xiamenensis</name>
    <dbReference type="NCBI Taxonomy" id="861298"/>
    <lineage>
        <taxon>Bacteria</taxon>
        <taxon>Pseudomonadati</taxon>
        <taxon>Pseudomonadota</taxon>
        <taxon>Gammaproteobacteria</taxon>
        <taxon>Vibrionales</taxon>
        <taxon>Vibrionaceae</taxon>
        <taxon>Vibrio</taxon>
    </lineage>
</organism>
<evidence type="ECO:0000313" key="1">
    <source>
        <dbReference type="EMBL" id="SDH20652.1"/>
    </source>
</evidence>
<accession>A0A1G8AI56</accession>
<protein>
    <submittedName>
        <fullName evidence="1">Dehydratase medium subunit</fullName>
    </submittedName>
</protein>
<dbReference type="OrthoDB" id="308037at2"/>